<dbReference type="KEGG" id="ccac:CcaHIS019_0401510"/>
<feature type="region of interest" description="Disordered" evidence="1">
    <location>
        <begin position="1"/>
        <end position="41"/>
    </location>
</feature>
<feature type="compositionally biased region" description="Polar residues" evidence="1">
    <location>
        <begin position="125"/>
        <end position="135"/>
    </location>
</feature>
<accession>A0AA48L3L3</accession>
<dbReference type="EMBL" id="AP028215">
    <property type="protein sequence ID" value="BEI91331.1"/>
    <property type="molecule type" value="Genomic_DNA"/>
</dbReference>
<reference evidence="2" key="1">
    <citation type="journal article" date="2023" name="BMC Genomics">
        <title>Chromosome-level genome assemblies of Cutaneotrichosporon spp. (Trichosporonales, Basidiomycota) reveal imbalanced evolution between nucleotide sequences and chromosome synteny.</title>
        <authorList>
            <person name="Kobayashi Y."/>
            <person name="Kayamori A."/>
            <person name="Aoki K."/>
            <person name="Shiwa Y."/>
            <person name="Matsutani M."/>
            <person name="Fujita N."/>
            <person name="Sugita T."/>
            <person name="Iwasaki W."/>
            <person name="Tanaka N."/>
            <person name="Takashima M."/>
        </authorList>
    </citation>
    <scope>NUCLEOTIDE SEQUENCE</scope>
    <source>
        <strain evidence="2">HIS019</strain>
    </source>
</reference>
<dbReference type="AlphaFoldDB" id="A0AA48L3L3"/>
<proteinExistence type="predicted"/>
<dbReference type="RefSeq" id="XP_060456596.1">
    <property type="nucleotide sequence ID" value="XM_060599954.1"/>
</dbReference>
<name>A0AA48L3L3_9TREE</name>
<sequence>MRRSVTYSTSSDLVPRSTHRPSLSVHHMRVGDKTADTETEPRLGVIARLMVKFTKPFKKGTDTQHTEEEPVDRTPEVVESISAVAISPPSSPPIRKLMIDAPYTLADHPFVKQHPYPIKIRDPRPSTSSSIRIQG</sequence>
<dbReference type="Proteomes" id="UP001233271">
    <property type="component" value="Chromosome 4"/>
</dbReference>
<evidence type="ECO:0000313" key="3">
    <source>
        <dbReference type="Proteomes" id="UP001233271"/>
    </source>
</evidence>
<organism evidence="2 3">
    <name type="scientific">Cutaneotrichosporon cavernicola</name>
    <dbReference type="NCBI Taxonomy" id="279322"/>
    <lineage>
        <taxon>Eukaryota</taxon>
        <taxon>Fungi</taxon>
        <taxon>Dikarya</taxon>
        <taxon>Basidiomycota</taxon>
        <taxon>Agaricomycotina</taxon>
        <taxon>Tremellomycetes</taxon>
        <taxon>Trichosporonales</taxon>
        <taxon>Trichosporonaceae</taxon>
        <taxon>Cutaneotrichosporon</taxon>
    </lineage>
</organism>
<protein>
    <submittedName>
        <fullName evidence="2">Uncharacterized protein</fullName>
    </submittedName>
</protein>
<feature type="compositionally biased region" description="Polar residues" evidence="1">
    <location>
        <begin position="1"/>
        <end position="12"/>
    </location>
</feature>
<feature type="region of interest" description="Disordered" evidence="1">
    <location>
        <begin position="115"/>
        <end position="135"/>
    </location>
</feature>
<evidence type="ECO:0000256" key="1">
    <source>
        <dbReference type="SAM" id="MobiDB-lite"/>
    </source>
</evidence>
<evidence type="ECO:0000313" key="2">
    <source>
        <dbReference type="EMBL" id="BEI91331.1"/>
    </source>
</evidence>
<gene>
    <name evidence="2" type="ORF">CcaverHIS019_0401510</name>
</gene>
<keyword evidence="3" id="KW-1185">Reference proteome</keyword>
<feature type="compositionally biased region" description="Basic and acidic residues" evidence="1">
    <location>
        <begin position="29"/>
        <end position="41"/>
    </location>
</feature>
<dbReference type="GeneID" id="85495201"/>